<dbReference type="Proteomes" id="UP000053240">
    <property type="component" value="Unassembled WGS sequence"/>
</dbReference>
<organism evidence="1 2">
    <name type="scientific">Papilio machaon</name>
    <name type="common">Old World swallowtail butterfly</name>
    <dbReference type="NCBI Taxonomy" id="76193"/>
    <lineage>
        <taxon>Eukaryota</taxon>
        <taxon>Metazoa</taxon>
        <taxon>Ecdysozoa</taxon>
        <taxon>Arthropoda</taxon>
        <taxon>Hexapoda</taxon>
        <taxon>Insecta</taxon>
        <taxon>Pterygota</taxon>
        <taxon>Neoptera</taxon>
        <taxon>Endopterygota</taxon>
        <taxon>Lepidoptera</taxon>
        <taxon>Glossata</taxon>
        <taxon>Ditrysia</taxon>
        <taxon>Papilionoidea</taxon>
        <taxon>Papilionidae</taxon>
        <taxon>Papilioninae</taxon>
        <taxon>Papilio</taxon>
    </lineage>
</organism>
<sequence length="132" mass="15465">MYDGLVNRRYCLNREIFEFVERRIRECKYKHTKLPPATNGSIVQQVIWSPQTASTSRFVQTVATIGRATSKTRLPLRATIAARVMCTLRRELETGDGDFIHPWACLHYNNYQNVPANWANNRNFLVNKFWDE</sequence>
<evidence type="ECO:0000313" key="1">
    <source>
        <dbReference type="EMBL" id="KPJ21225.1"/>
    </source>
</evidence>
<comment type="caution">
    <text evidence="1">The sequence shown here is derived from an EMBL/GenBank/DDBJ whole genome shotgun (WGS) entry which is preliminary data.</text>
</comment>
<gene>
    <name evidence="1" type="ORF">RR48_01241</name>
</gene>
<proteinExistence type="predicted"/>
<dbReference type="AlphaFoldDB" id="A0A0N1PJX2"/>
<dbReference type="InParanoid" id="A0A0N1PJX2"/>
<evidence type="ECO:0000313" key="2">
    <source>
        <dbReference type="Proteomes" id="UP000053240"/>
    </source>
</evidence>
<accession>A0A0N1PJX2</accession>
<protein>
    <submittedName>
        <fullName evidence="1">Uncharacterized protein</fullName>
    </submittedName>
</protein>
<name>A0A0N1PJX2_PAPMA</name>
<keyword evidence="2" id="KW-1185">Reference proteome</keyword>
<dbReference type="EMBL" id="LADJ01030744">
    <property type="protein sequence ID" value="KPJ21225.1"/>
    <property type="molecule type" value="Genomic_DNA"/>
</dbReference>
<reference evidence="1 2" key="1">
    <citation type="journal article" date="2015" name="Nat. Commun.">
        <title>Outbred genome sequencing and CRISPR/Cas9 gene editing in butterflies.</title>
        <authorList>
            <person name="Li X."/>
            <person name="Fan D."/>
            <person name="Zhang W."/>
            <person name="Liu G."/>
            <person name="Zhang L."/>
            <person name="Zhao L."/>
            <person name="Fang X."/>
            <person name="Chen L."/>
            <person name="Dong Y."/>
            <person name="Chen Y."/>
            <person name="Ding Y."/>
            <person name="Zhao R."/>
            <person name="Feng M."/>
            <person name="Zhu Y."/>
            <person name="Feng Y."/>
            <person name="Jiang X."/>
            <person name="Zhu D."/>
            <person name="Xiang H."/>
            <person name="Feng X."/>
            <person name="Li S."/>
            <person name="Wang J."/>
            <person name="Zhang G."/>
            <person name="Kronforst M.R."/>
            <person name="Wang W."/>
        </authorList>
    </citation>
    <scope>NUCLEOTIDE SEQUENCE [LARGE SCALE GENOMIC DNA]</scope>
    <source>
        <strain evidence="1">Ya'a_city_454_Pm</strain>
        <tissue evidence="1">Whole body</tissue>
    </source>
</reference>